<name>A0A2S9IDK7_9GAMM</name>
<dbReference type="PANTHER" id="PTHR11567:SF110">
    <property type="entry name" value="2-PHOSPHOXYLOSE PHOSPHATASE 1"/>
    <property type="match status" value="1"/>
</dbReference>
<dbReference type="RefSeq" id="WP_105592580.1">
    <property type="nucleotide sequence ID" value="NZ_PDET01000005.1"/>
</dbReference>
<evidence type="ECO:0000313" key="5">
    <source>
        <dbReference type="Proteomes" id="UP000239181"/>
    </source>
</evidence>
<dbReference type="InterPro" id="IPR029033">
    <property type="entry name" value="His_PPase_superfam"/>
</dbReference>
<evidence type="ECO:0000256" key="2">
    <source>
        <dbReference type="ARBA" id="ARBA00022801"/>
    </source>
</evidence>
<dbReference type="PROSITE" id="PS00616">
    <property type="entry name" value="HIS_ACID_PHOSPHAT_1"/>
    <property type="match status" value="1"/>
</dbReference>
<dbReference type="InterPro" id="IPR000560">
    <property type="entry name" value="His_Pase_clade-2"/>
</dbReference>
<dbReference type="InterPro" id="IPR033379">
    <property type="entry name" value="Acid_Pase_AS"/>
</dbReference>
<keyword evidence="3" id="KW-0732">Signal</keyword>
<sequence>MMAKRHQAAARLLIAGTLWFSAAQAHAEATYELEKVVELSRHGIRPPTPGNRTDIEAATNRPWTQWNTADGELTGHGYAAVVNKGRWQGEHYRQLGLLTAGCPQPQDVYVRASPLQRTRATAAALVDGAFPGCGVAVHRVEGDHDPLFQTEAFPATNTDPATQLAKVKETAGDLAARQQALQPAVQALKKAVCRDDASCAFFDKPWQIKQSKSGKASVDGLSVLANMVETLRLGWNENLPVAQLAWGNITSSAQITAVLPLLTANYDLSNDVLYTAQKRGSILLNAMLQGVEQGVNKSTDNMPDTRWLLLVAHDTNIAMVRTLMDFSWALPGYTRGNIPPGSSLVLERWRDSKTGERFLHVYFQGQSLDDLRNLQQVDGKHPLLREEWRQPDCRVTDVGTLCPLRSAVKALSKNLDRNAITPVAYALP</sequence>
<feature type="signal peptide" evidence="3">
    <location>
        <begin position="1"/>
        <end position="27"/>
    </location>
</feature>
<organism evidence="4 5">
    <name type="scientific">Pantoea coffeiphila</name>
    <dbReference type="NCBI Taxonomy" id="1465635"/>
    <lineage>
        <taxon>Bacteria</taxon>
        <taxon>Pseudomonadati</taxon>
        <taxon>Pseudomonadota</taxon>
        <taxon>Gammaproteobacteria</taxon>
        <taxon>Enterobacterales</taxon>
        <taxon>Erwiniaceae</taxon>
        <taxon>Pantoea</taxon>
    </lineage>
</organism>
<dbReference type="Gene3D" id="3.40.50.1240">
    <property type="entry name" value="Phosphoglycerate mutase-like"/>
    <property type="match status" value="1"/>
</dbReference>
<evidence type="ECO:0000256" key="3">
    <source>
        <dbReference type="SAM" id="SignalP"/>
    </source>
</evidence>
<dbReference type="InterPro" id="IPR050645">
    <property type="entry name" value="Histidine_acid_phosphatase"/>
</dbReference>
<dbReference type="Proteomes" id="UP000239181">
    <property type="component" value="Unassembled WGS sequence"/>
</dbReference>
<accession>A0A2S9IDK7</accession>
<keyword evidence="2" id="KW-0378">Hydrolase</keyword>
<dbReference type="EMBL" id="PDET01000005">
    <property type="protein sequence ID" value="PRD15869.1"/>
    <property type="molecule type" value="Genomic_DNA"/>
</dbReference>
<dbReference type="SUPFAM" id="SSF53254">
    <property type="entry name" value="Phosphoglycerate mutase-like"/>
    <property type="match status" value="1"/>
</dbReference>
<dbReference type="OrthoDB" id="395886at2"/>
<reference evidence="4 5" key="1">
    <citation type="submission" date="2017-10" db="EMBL/GenBank/DDBJ databases">
        <title>Draft genome of two endophytic bacteria isolated from 'guarana' Paullinia cupana (Mart.) Ducke.</title>
        <authorList>
            <person name="Siqueira K.A."/>
            <person name="Liotti R.G."/>
            <person name="Mendes T.A."/>
            <person name="Soares M.A."/>
        </authorList>
    </citation>
    <scope>NUCLEOTIDE SEQUENCE [LARGE SCALE GENOMIC DNA]</scope>
    <source>
        <strain evidence="4 5">342</strain>
    </source>
</reference>
<dbReference type="AlphaFoldDB" id="A0A2S9IDK7"/>
<dbReference type="GO" id="GO:0030288">
    <property type="term" value="C:outer membrane-bounded periplasmic space"/>
    <property type="evidence" value="ECO:0007669"/>
    <property type="project" value="TreeGrafter"/>
</dbReference>
<dbReference type="Pfam" id="PF00328">
    <property type="entry name" value="His_Phos_2"/>
    <property type="match status" value="1"/>
</dbReference>
<comment type="caution">
    <text evidence="4">The sequence shown here is derived from an EMBL/GenBank/DDBJ whole genome shotgun (WGS) entry which is preliminary data.</text>
</comment>
<evidence type="ECO:0000256" key="1">
    <source>
        <dbReference type="ARBA" id="ARBA00005375"/>
    </source>
</evidence>
<dbReference type="GO" id="GO:0050308">
    <property type="term" value="F:sugar-phosphatase activity"/>
    <property type="evidence" value="ECO:0007669"/>
    <property type="project" value="TreeGrafter"/>
</dbReference>
<protein>
    <submittedName>
        <fullName evidence="4">Histidine-type phosphatase</fullName>
    </submittedName>
</protein>
<keyword evidence="5" id="KW-1185">Reference proteome</keyword>
<feature type="chain" id="PRO_5015541042" evidence="3">
    <location>
        <begin position="28"/>
        <end position="428"/>
    </location>
</feature>
<evidence type="ECO:0000313" key="4">
    <source>
        <dbReference type="EMBL" id="PRD15869.1"/>
    </source>
</evidence>
<dbReference type="CDD" id="cd07061">
    <property type="entry name" value="HP_HAP_like"/>
    <property type="match status" value="1"/>
</dbReference>
<comment type="similarity">
    <text evidence="1">Belongs to the histidine acid phosphatase family.</text>
</comment>
<gene>
    <name evidence="4" type="ORF">CQW29_09990</name>
</gene>
<proteinExistence type="inferred from homology"/>
<dbReference type="PANTHER" id="PTHR11567">
    <property type="entry name" value="ACID PHOSPHATASE-RELATED"/>
    <property type="match status" value="1"/>
</dbReference>